<name>A0A9W6QXY1_9PSEU</name>
<reference evidence="2" key="1">
    <citation type="submission" date="2023-03" db="EMBL/GenBank/DDBJ databases">
        <title>Amycolatopsis taiwanensis NBRC 103393.</title>
        <authorList>
            <person name="Ichikawa N."/>
            <person name="Sato H."/>
            <person name="Tonouchi N."/>
        </authorList>
    </citation>
    <scope>NUCLEOTIDE SEQUENCE</scope>
    <source>
        <strain evidence="2">NBRC 103393</strain>
    </source>
</reference>
<dbReference type="EMBL" id="BSTI01000005">
    <property type="protein sequence ID" value="GLY66071.1"/>
    <property type="molecule type" value="Genomic_DNA"/>
</dbReference>
<dbReference type="AlphaFoldDB" id="A0A9W6QXY1"/>
<proteinExistence type="predicted"/>
<dbReference type="Pfam" id="PF12840">
    <property type="entry name" value="HTH_20"/>
    <property type="match status" value="1"/>
</dbReference>
<dbReference type="Proteomes" id="UP001165136">
    <property type="component" value="Unassembled WGS sequence"/>
</dbReference>
<dbReference type="InterPro" id="IPR036388">
    <property type="entry name" value="WH-like_DNA-bd_sf"/>
</dbReference>
<evidence type="ECO:0000259" key="1">
    <source>
        <dbReference type="SMART" id="SM00418"/>
    </source>
</evidence>
<comment type="caution">
    <text evidence="2">The sequence shown here is derived from an EMBL/GenBank/DDBJ whole genome shotgun (WGS) entry which is preliminary data.</text>
</comment>
<dbReference type="SUPFAM" id="SSF46785">
    <property type="entry name" value="Winged helix' DNA-binding domain"/>
    <property type="match status" value="1"/>
</dbReference>
<gene>
    <name evidence="2" type="ORF">Atai01_26900</name>
</gene>
<protein>
    <submittedName>
        <fullName evidence="2">Transcriptional regulator</fullName>
    </submittedName>
</protein>
<accession>A0A9W6QXY1</accession>
<dbReference type="InterPro" id="IPR036390">
    <property type="entry name" value="WH_DNA-bd_sf"/>
</dbReference>
<evidence type="ECO:0000313" key="2">
    <source>
        <dbReference type="EMBL" id="GLY66071.1"/>
    </source>
</evidence>
<evidence type="ECO:0000313" key="3">
    <source>
        <dbReference type="Proteomes" id="UP001165136"/>
    </source>
</evidence>
<organism evidence="2 3">
    <name type="scientific">Amycolatopsis taiwanensis</name>
    <dbReference type="NCBI Taxonomy" id="342230"/>
    <lineage>
        <taxon>Bacteria</taxon>
        <taxon>Bacillati</taxon>
        <taxon>Actinomycetota</taxon>
        <taxon>Actinomycetes</taxon>
        <taxon>Pseudonocardiales</taxon>
        <taxon>Pseudonocardiaceae</taxon>
        <taxon>Amycolatopsis</taxon>
    </lineage>
</organism>
<dbReference type="InterPro" id="IPR001845">
    <property type="entry name" value="HTH_ArsR_DNA-bd_dom"/>
</dbReference>
<keyword evidence="3" id="KW-1185">Reference proteome</keyword>
<feature type="domain" description="HTH arsR-type" evidence="1">
    <location>
        <begin position="21"/>
        <end position="107"/>
    </location>
</feature>
<sequence length="201" mass="22960">MDGNAGGDDQQHRENRTFSARDLRALAHPLRLRLLESLRMDGPATAARLAARLGESAANLSWHLRKLAEHGFIAPDDEHGDRRERWWRAVDQYTTITEADYLGESDLRQARDALTTETLARQFDRANAFVGQDWPDEWRAVSAIGHWVLLLSPDELLELGKEVTAVIERYEQRGTARVPGDHEEQVLFQLQVFPRKRGGQR</sequence>
<dbReference type="SMART" id="SM00418">
    <property type="entry name" value="HTH_ARSR"/>
    <property type="match status" value="1"/>
</dbReference>
<dbReference type="RefSeq" id="WP_285487011.1">
    <property type="nucleotide sequence ID" value="NZ_BSTI01000005.1"/>
</dbReference>
<dbReference type="Gene3D" id="1.10.10.10">
    <property type="entry name" value="Winged helix-like DNA-binding domain superfamily/Winged helix DNA-binding domain"/>
    <property type="match status" value="1"/>
</dbReference>
<dbReference type="GO" id="GO:0003700">
    <property type="term" value="F:DNA-binding transcription factor activity"/>
    <property type="evidence" value="ECO:0007669"/>
    <property type="project" value="InterPro"/>
</dbReference>